<evidence type="ECO:0000256" key="3">
    <source>
        <dbReference type="ARBA" id="ARBA00022792"/>
    </source>
</evidence>
<dbReference type="GO" id="GO:0030003">
    <property type="term" value="P:intracellular monoatomic cation homeostasis"/>
    <property type="evidence" value="ECO:0007669"/>
    <property type="project" value="TreeGrafter"/>
</dbReference>
<keyword evidence="2 9" id="KW-0812">Transmembrane</keyword>
<evidence type="ECO:0000256" key="1">
    <source>
        <dbReference type="ARBA" id="ARBA00004434"/>
    </source>
</evidence>
<dbReference type="AlphaFoldDB" id="A0A2A9NUN6"/>
<evidence type="ECO:0000259" key="10">
    <source>
        <dbReference type="PROSITE" id="PS51758"/>
    </source>
</evidence>
<keyword evidence="12" id="KW-1185">Reference proteome</keyword>
<comment type="subcellular location">
    <subcellularLocation>
        <location evidence="1">Mitochondrion inner membrane</location>
        <topology evidence="1">Single-pass membrane protein</topology>
    </subcellularLocation>
</comment>
<dbReference type="EMBL" id="KZ301982">
    <property type="protein sequence ID" value="PFH51987.1"/>
    <property type="molecule type" value="Genomic_DNA"/>
</dbReference>
<evidence type="ECO:0000313" key="11">
    <source>
        <dbReference type="EMBL" id="PFH51987.1"/>
    </source>
</evidence>
<evidence type="ECO:0000256" key="6">
    <source>
        <dbReference type="ARBA" id="ARBA00023136"/>
    </source>
</evidence>
<keyword evidence="4 9" id="KW-1133">Transmembrane helix</keyword>
<keyword evidence="3" id="KW-0999">Mitochondrion inner membrane</keyword>
<proteinExistence type="predicted"/>
<keyword evidence="5 7" id="KW-0496">Mitochondrion</keyword>
<evidence type="ECO:0000256" key="8">
    <source>
        <dbReference type="SAM" id="MobiDB-lite"/>
    </source>
</evidence>
<dbReference type="InterPro" id="IPR044202">
    <property type="entry name" value="LETM1/MDM38-like"/>
</dbReference>
<dbReference type="PANTHER" id="PTHR14009">
    <property type="entry name" value="LEUCINE ZIPPER-EF-HAND CONTAINING TRANSMEMBRANE PROTEIN"/>
    <property type="match status" value="1"/>
</dbReference>
<evidence type="ECO:0000256" key="9">
    <source>
        <dbReference type="SAM" id="Phobius"/>
    </source>
</evidence>
<accession>A0A2A9NUN6</accession>
<gene>
    <name evidence="11" type="ORF">AMATHDRAFT_74497</name>
</gene>
<evidence type="ECO:0000256" key="2">
    <source>
        <dbReference type="ARBA" id="ARBA00022692"/>
    </source>
</evidence>
<sequence length="353" mass="39866">MTYTQDAHLVATCLVAICCEPYLGCLPVPKQKPSPSPYLHSIQQRKIKIDLRPAPIKPKSSTLSSAHVLTKPTLQPTQSPPPPSLGAAKEASRRDIEDAEAHGILTPPPPDATWFKRIMHKGIQLAKFYYRGVKLIYLRRKQMHAIQSRIKLGGAPLTRSEHRFIITQKDDVNKVVPFIFIALLLEEVIPLIAIYAPSMLPSTCILPSQRIRIEEKKTEKAIAYSATYKSLFTQLKSLESSPGHLSLDVLRRPGASEAVCGILRLPTVGVDFLRQRRIRRHLDFIAEDDRLLLRDQIRLSEKELDEALEERGFIVQGLSRKAKEPLLNHWLKSVQDINSETVLPRLLSLLLSR</sequence>
<feature type="domain" description="Letm1 RBD" evidence="10">
    <location>
        <begin position="171"/>
        <end position="353"/>
    </location>
</feature>
<keyword evidence="6 9" id="KW-0472">Membrane</keyword>
<dbReference type="PROSITE" id="PS51758">
    <property type="entry name" value="LETM1_RBD"/>
    <property type="match status" value="1"/>
</dbReference>
<evidence type="ECO:0000256" key="4">
    <source>
        <dbReference type="ARBA" id="ARBA00022989"/>
    </source>
</evidence>
<evidence type="ECO:0000313" key="12">
    <source>
        <dbReference type="Proteomes" id="UP000242287"/>
    </source>
</evidence>
<dbReference type="Pfam" id="PF07766">
    <property type="entry name" value="LETM1_RBD"/>
    <property type="match status" value="1"/>
</dbReference>
<dbReference type="STRING" id="703135.A0A2A9NUN6"/>
<evidence type="ECO:0000256" key="7">
    <source>
        <dbReference type="PROSITE-ProRule" id="PRU01094"/>
    </source>
</evidence>
<feature type="transmembrane region" description="Helical" evidence="9">
    <location>
        <begin position="175"/>
        <end position="196"/>
    </location>
</feature>
<dbReference type="GO" id="GO:0043022">
    <property type="term" value="F:ribosome binding"/>
    <property type="evidence" value="ECO:0007669"/>
    <property type="project" value="InterPro"/>
</dbReference>
<dbReference type="OrthoDB" id="73691at2759"/>
<dbReference type="GO" id="GO:0005743">
    <property type="term" value="C:mitochondrial inner membrane"/>
    <property type="evidence" value="ECO:0007669"/>
    <property type="project" value="UniProtKB-SubCell"/>
</dbReference>
<evidence type="ECO:0000256" key="5">
    <source>
        <dbReference type="ARBA" id="ARBA00023128"/>
    </source>
</evidence>
<feature type="region of interest" description="Disordered" evidence="8">
    <location>
        <begin position="71"/>
        <end position="92"/>
    </location>
</feature>
<dbReference type="PANTHER" id="PTHR14009:SF1">
    <property type="entry name" value="MITOCHONDRIAL PROTON_CALCIUM EXCHANGER PROTEIN"/>
    <property type="match status" value="1"/>
</dbReference>
<reference evidence="11 12" key="1">
    <citation type="submission" date="2014-02" db="EMBL/GenBank/DDBJ databases">
        <title>Transposable element dynamics among asymbiotic and ectomycorrhizal Amanita fungi.</title>
        <authorList>
            <consortium name="DOE Joint Genome Institute"/>
            <person name="Hess J."/>
            <person name="Skrede I."/>
            <person name="Wolfe B."/>
            <person name="LaButti K."/>
            <person name="Ohm R.A."/>
            <person name="Grigoriev I.V."/>
            <person name="Pringle A."/>
        </authorList>
    </citation>
    <scope>NUCLEOTIDE SEQUENCE [LARGE SCALE GENOMIC DNA]</scope>
    <source>
        <strain evidence="11 12">SKay4041</strain>
    </source>
</reference>
<organism evidence="11 12">
    <name type="scientific">Amanita thiersii Skay4041</name>
    <dbReference type="NCBI Taxonomy" id="703135"/>
    <lineage>
        <taxon>Eukaryota</taxon>
        <taxon>Fungi</taxon>
        <taxon>Dikarya</taxon>
        <taxon>Basidiomycota</taxon>
        <taxon>Agaricomycotina</taxon>
        <taxon>Agaricomycetes</taxon>
        <taxon>Agaricomycetidae</taxon>
        <taxon>Agaricales</taxon>
        <taxon>Pluteineae</taxon>
        <taxon>Amanitaceae</taxon>
        <taxon>Amanita</taxon>
    </lineage>
</organism>
<name>A0A2A9NUN6_9AGAR</name>
<protein>
    <recommendedName>
        <fullName evidence="10">Letm1 RBD domain-containing protein</fullName>
    </recommendedName>
</protein>
<dbReference type="InterPro" id="IPR033122">
    <property type="entry name" value="LETM1-like_RBD"/>
</dbReference>
<dbReference type="Proteomes" id="UP000242287">
    <property type="component" value="Unassembled WGS sequence"/>
</dbReference>